<accession>A0ABX7Z8L9</accession>
<proteinExistence type="predicted"/>
<keyword evidence="2" id="KW-1185">Reference proteome</keyword>
<reference evidence="1" key="1">
    <citation type="submission" date="2021-04" db="EMBL/GenBank/DDBJ databases">
        <title>Brevibacillus composti FJAT-54423, complete genome.</title>
        <authorList>
            <person name="Tang R."/>
        </authorList>
    </citation>
    <scope>NUCLEOTIDE SEQUENCE</scope>
    <source>
        <strain evidence="1">FJAT-54424</strain>
    </source>
</reference>
<dbReference type="Proteomes" id="UP000677234">
    <property type="component" value="Chromosome"/>
</dbReference>
<organism evidence="1 2">
    <name type="scientific">Brevibacillus composti</name>
    <dbReference type="NCBI Taxonomy" id="2796470"/>
    <lineage>
        <taxon>Bacteria</taxon>
        <taxon>Bacillati</taxon>
        <taxon>Bacillota</taxon>
        <taxon>Bacilli</taxon>
        <taxon>Bacillales</taxon>
        <taxon>Paenibacillaceae</taxon>
        <taxon>Brevibacillus</taxon>
    </lineage>
</organism>
<evidence type="ECO:0000313" key="2">
    <source>
        <dbReference type="Proteomes" id="UP000677234"/>
    </source>
</evidence>
<name>A0ABX7Z8L9_9BACL</name>
<gene>
    <name evidence="1" type="ORF">KDJ56_11175</name>
</gene>
<sequence>MPGELDTFKEAVKIIIEKEFPELLSPARHMMRAVVIAVKPNACDLQVLAADGSPHPSFPPLPNVPVPIGATVRVGDKVRVGFYYSDPALPYIDEVLDEVLKDA</sequence>
<dbReference type="RefSeq" id="WP_212138913.1">
    <property type="nucleotide sequence ID" value="NZ_CP073708.1"/>
</dbReference>
<evidence type="ECO:0000313" key="1">
    <source>
        <dbReference type="EMBL" id="QUO43462.1"/>
    </source>
</evidence>
<protein>
    <submittedName>
        <fullName evidence="1">Uncharacterized protein</fullName>
    </submittedName>
</protein>
<dbReference type="EMBL" id="CP073708">
    <property type="protein sequence ID" value="QUO43462.1"/>
    <property type="molecule type" value="Genomic_DNA"/>
</dbReference>